<reference evidence="4 5" key="1">
    <citation type="journal article" date="2018" name="Biotechnol. Adv.">
        <title>Improved genomic resources and new bioinformatic workflow for the carcinogenic parasite Clonorchis sinensis: Biotechnological implications.</title>
        <authorList>
            <person name="Wang D."/>
            <person name="Korhonen P.K."/>
            <person name="Gasser R.B."/>
            <person name="Young N.D."/>
        </authorList>
    </citation>
    <scope>NUCLEOTIDE SEQUENCE [LARGE SCALE GENOMIC DNA]</scope>
    <source>
        <strain evidence="4">Cs-k2</strain>
    </source>
</reference>
<accession>A0A8T1MK90</accession>
<protein>
    <submittedName>
        <fullName evidence="4">Protein phosphatase 1 regulatory subunit 42</fullName>
    </submittedName>
</protein>
<name>A0A8T1MK90_CLOSI</name>
<dbReference type="SMART" id="SM00365">
    <property type="entry name" value="LRR_SD22"/>
    <property type="match status" value="5"/>
</dbReference>
<sequence>MLRWGFKFGLRPPTIPQFTPRLSYNFVMVKSTVALLCKSTSNLKKRKIDETPDQYLKKITHLYLNGKHLDEVGPELALCKQLNVLYLYDNMLKEFPDLSVLTQLTHLYLQNNQITRIDNLGSLVRLEKLFLSRNCISLVEGLEGLTALQELRLDNQRLYPGESLLFDEQSVASIAKTLIRLDVSGNALETLEDLTPLKKLVYLSAGNNHIKSIRKLSEVLSSWPALTHLELQGNPVMKKLRVRDAIVVNTKSLEMLDNKPIPETTRQFLENWNHVKGIRLDTSEILTKPTVSPNSYGMPSYVVDSSSSYPNSLESHEVKRVIDSGFESPQGEMPGRIAVSANKEGTEAPSKKLPIGLPPSATEHILPSDRGEVRS</sequence>
<evidence type="ECO:0000256" key="3">
    <source>
        <dbReference type="SAM" id="MobiDB-lite"/>
    </source>
</evidence>
<dbReference type="PROSITE" id="PS51450">
    <property type="entry name" value="LRR"/>
    <property type="match status" value="5"/>
</dbReference>
<dbReference type="Pfam" id="PF12799">
    <property type="entry name" value="LRR_4"/>
    <property type="match status" value="1"/>
</dbReference>
<feature type="region of interest" description="Disordered" evidence="3">
    <location>
        <begin position="325"/>
        <end position="375"/>
    </location>
</feature>
<evidence type="ECO:0000256" key="1">
    <source>
        <dbReference type="ARBA" id="ARBA00022614"/>
    </source>
</evidence>
<organism evidence="4 5">
    <name type="scientific">Clonorchis sinensis</name>
    <name type="common">Chinese liver fluke</name>
    <dbReference type="NCBI Taxonomy" id="79923"/>
    <lineage>
        <taxon>Eukaryota</taxon>
        <taxon>Metazoa</taxon>
        <taxon>Spiralia</taxon>
        <taxon>Lophotrochozoa</taxon>
        <taxon>Platyhelminthes</taxon>
        <taxon>Trematoda</taxon>
        <taxon>Digenea</taxon>
        <taxon>Opisthorchiida</taxon>
        <taxon>Opisthorchiata</taxon>
        <taxon>Opisthorchiidae</taxon>
        <taxon>Clonorchis</taxon>
    </lineage>
</organism>
<feature type="compositionally biased region" description="Basic and acidic residues" evidence="3">
    <location>
        <begin position="366"/>
        <end position="375"/>
    </location>
</feature>
<evidence type="ECO:0000313" key="5">
    <source>
        <dbReference type="Proteomes" id="UP000286415"/>
    </source>
</evidence>
<dbReference type="Gene3D" id="3.80.10.10">
    <property type="entry name" value="Ribonuclease Inhibitor"/>
    <property type="match status" value="2"/>
</dbReference>
<keyword evidence="1" id="KW-0433">Leucine-rich repeat</keyword>
<evidence type="ECO:0000256" key="2">
    <source>
        <dbReference type="ARBA" id="ARBA00022737"/>
    </source>
</evidence>
<keyword evidence="5" id="KW-1185">Reference proteome</keyword>
<dbReference type="EMBL" id="NIRI02000042">
    <property type="protein sequence ID" value="KAG5449439.1"/>
    <property type="molecule type" value="Genomic_DNA"/>
</dbReference>
<dbReference type="InterPro" id="IPR032675">
    <property type="entry name" value="LRR_dom_sf"/>
</dbReference>
<dbReference type="InterPro" id="IPR050836">
    <property type="entry name" value="SDS22/Internalin_LRR"/>
</dbReference>
<dbReference type="InterPro" id="IPR025875">
    <property type="entry name" value="Leu-rich_rpt_4"/>
</dbReference>
<keyword evidence="2" id="KW-0677">Repeat</keyword>
<dbReference type="AlphaFoldDB" id="A0A8T1MK90"/>
<dbReference type="OrthoDB" id="10262005at2759"/>
<evidence type="ECO:0000313" key="4">
    <source>
        <dbReference type="EMBL" id="KAG5449439.1"/>
    </source>
</evidence>
<dbReference type="SUPFAM" id="SSF52058">
    <property type="entry name" value="L domain-like"/>
    <property type="match status" value="1"/>
</dbReference>
<proteinExistence type="predicted"/>
<dbReference type="PANTHER" id="PTHR46652:SF3">
    <property type="entry name" value="LEUCINE-RICH REPEAT-CONTAINING PROTEIN 9"/>
    <property type="match status" value="1"/>
</dbReference>
<reference evidence="4 5" key="2">
    <citation type="journal article" date="2021" name="Genomics">
        <title>High-quality reference genome for Clonorchis sinensis.</title>
        <authorList>
            <person name="Young N.D."/>
            <person name="Stroehlein A.J."/>
            <person name="Kinkar L."/>
            <person name="Wang T."/>
            <person name="Sohn W.M."/>
            <person name="Chang B.C.H."/>
            <person name="Kaur P."/>
            <person name="Weisz D."/>
            <person name="Dudchenko O."/>
            <person name="Aiden E.L."/>
            <person name="Korhonen P.K."/>
            <person name="Gasser R.B."/>
        </authorList>
    </citation>
    <scope>NUCLEOTIDE SEQUENCE [LARGE SCALE GENOMIC DNA]</scope>
    <source>
        <strain evidence="4">Cs-k2</strain>
    </source>
</reference>
<dbReference type="CDD" id="cd21340">
    <property type="entry name" value="PPP1R42"/>
    <property type="match status" value="1"/>
</dbReference>
<dbReference type="PANTHER" id="PTHR46652">
    <property type="entry name" value="LEUCINE-RICH REPEAT AND IQ DOMAIN-CONTAINING PROTEIN 1-RELATED"/>
    <property type="match status" value="1"/>
</dbReference>
<dbReference type="InterPro" id="IPR001611">
    <property type="entry name" value="Leu-rich_rpt"/>
</dbReference>
<dbReference type="Proteomes" id="UP000286415">
    <property type="component" value="Unassembled WGS sequence"/>
</dbReference>
<comment type="caution">
    <text evidence="4">The sequence shown here is derived from an EMBL/GenBank/DDBJ whole genome shotgun (WGS) entry which is preliminary data.</text>
</comment>
<gene>
    <name evidence="4" type="ORF">CSKR_113467</name>
</gene>